<keyword evidence="3" id="KW-1185">Reference proteome</keyword>
<dbReference type="OrthoDB" id="6022640at2759"/>
<gene>
    <name evidence="2" type="ORF">JZ751_028202</name>
</gene>
<dbReference type="PANTHER" id="PTHR22443:SF16">
    <property type="entry name" value="KAT8 REGULATORY NSL COMPLEX SUBUNIT 1-LIKE PROTEIN"/>
    <property type="match status" value="1"/>
</dbReference>
<name>A0A8T2PAZ5_9TELE</name>
<evidence type="ECO:0000256" key="1">
    <source>
        <dbReference type="SAM" id="MobiDB-lite"/>
    </source>
</evidence>
<dbReference type="EMBL" id="JAFBMS010000009">
    <property type="protein sequence ID" value="KAG9349754.1"/>
    <property type="molecule type" value="Genomic_DNA"/>
</dbReference>
<organism evidence="2 3">
    <name type="scientific">Albula glossodonta</name>
    <name type="common">roundjaw bonefish</name>
    <dbReference type="NCBI Taxonomy" id="121402"/>
    <lineage>
        <taxon>Eukaryota</taxon>
        <taxon>Metazoa</taxon>
        <taxon>Chordata</taxon>
        <taxon>Craniata</taxon>
        <taxon>Vertebrata</taxon>
        <taxon>Euteleostomi</taxon>
        <taxon>Actinopterygii</taxon>
        <taxon>Neopterygii</taxon>
        <taxon>Teleostei</taxon>
        <taxon>Albuliformes</taxon>
        <taxon>Albulidae</taxon>
        <taxon>Albula</taxon>
    </lineage>
</organism>
<feature type="region of interest" description="Disordered" evidence="1">
    <location>
        <begin position="175"/>
        <end position="198"/>
    </location>
</feature>
<dbReference type="GO" id="GO:0044545">
    <property type="term" value="C:NSL complex"/>
    <property type="evidence" value="ECO:0007669"/>
    <property type="project" value="TreeGrafter"/>
</dbReference>
<evidence type="ECO:0000313" key="3">
    <source>
        <dbReference type="Proteomes" id="UP000824540"/>
    </source>
</evidence>
<dbReference type="PANTHER" id="PTHR22443">
    <property type="entry name" value="NON-SPECIFIC LETHAL 1, ISOFORM M"/>
    <property type="match status" value="1"/>
</dbReference>
<protein>
    <submittedName>
        <fullName evidence="2">Uncharacterized protein</fullName>
    </submittedName>
</protein>
<accession>A0A8T2PAZ5</accession>
<comment type="caution">
    <text evidence="2">The sequence shown here is derived from an EMBL/GenBank/DDBJ whole genome shotgun (WGS) entry which is preliminary data.</text>
</comment>
<dbReference type="InterPro" id="IPR026180">
    <property type="entry name" value="NSL1"/>
</dbReference>
<sequence length="275" mass="31466">MASTLLIDGSCQGCEWRWQKERAEIGSRWTWLQVRVSELELQIQWLNDLQQQINSTKGGVVLAETQPLTNKQGQQVLLLDTTDCDTPSDSHDFTSDLELEPSSPTQLLRNIERQGDPLFPGQVGLKRRRVCRRRQKLPQLDSTCVSARTRPLLTYHKPRLFTLDPLTCPRRQQGLEPKPSCNPPVTYAHPSHRTKTRRRETPLPVLLQSTLFREDWVPQVAPVKTEELSPYCCTNFDNKEACFPALNKWSVQGASWEEIQEGLRGRATGQVDFCC</sequence>
<dbReference type="Proteomes" id="UP000824540">
    <property type="component" value="Unassembled WGS sequence"/>
</dbReference>
<dbReference type="GO" id="GO:0035035">
    <property type="term" value="F:histone acetyltransferase binding"/>
    <property type="evidence" value="ECO:0007669"/>
    <property type="project" value="TreeGrafter"/>
</dbReference>
<reference evidence="2" key="1">
    <citation type="thesis" date="2021" institute="BYU ScholarsArchive" country="Provo, UT, USA">
        <title>Applications of and Algorithms for Genome Assembly and Genomic Analyses with an Emphasis on Marine Teleosts.</title>
        <authorList>
            <person name="Pickett B.D."/>
        </authorList>
    </citation>
    <scope>NUCLEOTIDE SEQUENCE</scope>
    <source>
        <strain evidence="2">HI-2016</strain>
    </source>
</reference>
<evidence type="ECO:0000313" key="2">
    <source>
        <dbReference type="EMBL" id="KAG9349754.1"/>
    </source>
</evidence>
<dbReference type="AlphaFoldDB" id="A0A8T2PAZ5"/>
<proteinExistence type="predicted"/>